<accession>A0A9Q0MY39</accession>
<comment type="caution">
    <text evidence="1">The sequence shown here is derived from an EMBL/GenBank/DDBJ whole genome shotgun (WGS) entry which is preliminary data.</text>
</comment>
<keyword evidence="2" id="KW-1185">Reference proteome</keyword>
<gene>
    <name evidence="1" type="ORF">Bhyg_12346</name>
</gene>
<evidence type="ECO:0000313" key="2">
    <source>
        <dbReference type="Proteomes" id="UP001151699"/>
    </source>
</evidence>
<reference evidence="1" key="1">
    <citation type="submission" date="2022-07" db="EMBL/GenBank/DDBJ databases">
        <authorList>
            <person name="Trinca V."/>
            <person name="Uliana J.V.C."/>
            <person name="Torres T.T."/>
            <person name="Ward R.J."/>
            <person name="Monesi N."/>
        </authorList>
    </citation>
    <scope>NUCLEOTIDE SEQUENCE</scope>
    <source>
        <strain evidence="1">HSMRA1968</strain>
        <tissue evidence="1">Whole embryos</tissue>
    </source>
</reference>
<sequence length="89" mass="10338">MTSKRFSLFRIKMNFTSTVWCLGALLVAFRIGSVKAGYGHFQDPAKDRSCSRFDLKADGDDLELDIIDRHYPQTRRGKCIYECYLRSSY</sequence>
<feature type="non-terminal residue" evidence="1">
    <location>
        <position position="89"/>
    </location>
</feature>
<name>A0A9Q0MY39_9DIPT</name>
<protein>
    <submittedName>
        <fullName evidence="1">Uncharacterized protein</fullName>
    </submittedName>
</protein>
<dbReference type="AlphaFoldDB" id="A0A9Q0MY39"/>
<dbReference type="EMBL" id="WJQU01000003">
    <property type="protein sequence ID" value="KAJ6639599.1"/>
    <property type="molecule type" value="Genomic_DNA"/>
</dbReference>
<evidence type="ECO:0000313" key="1">
    <source>
        <dbReference type="EMBL" id="KAJ6639599.1"/>
    </source>
</evidence>
<dbReference type="Proteomes" id="UP001151699">
    <property type="component" value="Chromosome X"/>
</dbReference>
<organism evidence="1 2">
    <name type="scientific">Pseudolycoriella hygida</name>
    <dbReference type="NCBI Taxonomy" id="35572"/>
    <lineage>
        <taxon>Eukaryota</taxon>
        <taxon>Metazoa</taxon>
        <taxon>Ecdysozoa</taxon>
        <taxon>Arthropoda</taxon>
        <taxon>Hexapoda</taxon>
        <taxon>Insecta</taxon>
        <taxon>Pterygota</taxon>
        <taxon>Neoptera</taxon>
        <taxon>Endopterygota</taxon>
        <taxon>Diptera</taxon>
        <taxon>Nematocera</taxon>
        <taxon>Sciaroidea</taxon>
        <taxon>Sciaridae</taxon>
        <taxon>Pseudolycoriella</taxon>
    </lineage>
</organism>
<proteinExistence type="predicted"/>